<protein>
    <submittedName>
        <fullName evidence="1">Cyclase family protein</fullName>
    </submittedName>
</protein>
<proteinExistence type="predicted"/>
<evidence type="ECO:0000313" key="1">
    <source>
        <dbReference type="EMBL" id="MBJ7604545.1"/>
    </source>
</evidence>
<dbReference type="InterPro" id="IPR007325">
    <property type="entry name" value="KFase/CYL"/>
</dbReference>
<dbReference type="EMBL" id="JAEKNQ010000059">
    <property type="protein sequence ID" value="MBJ7604545.1"/>
    <property type="molecule type" value="Genomic_DNA"/>
</dbReference>
<sequence length="214" mass="23834">MPVGAATKSPPSTDMRVEFERHRRGPGFWQVTSVRQSLHTGSHVDSGLHCYEDGGTTDGITLDQVCGEAVIFDLGELAPSTQITREMLRKFDPGVRPGQIAVVRTAWTDRAWGDFPRFFVESPYLAVEAAEFLASLQPKAVCFDFFEEYSARLPEFGSEDFRVHKAFLGKEIVIIEQATGLGQLVGKRFDFFAPFYKLVDVEGAPARIFAVVHD</sequence>
<dbReference type="Gene3D" id="3.50.30.50">
    <property type="entry name" value="Putative cyclase"/>
    <property type="match status" value="1"/>
</dbReference>
<accession>A0A934KM36</accession>
<dbReference type="PANTHER" id="PTHR31118">
    <property type="entry name" value="CYCLASE-LIKE PROTEIN 2"/>
    <property type="match status" value="1"/>
</dbReference>
<comment type="caution">
    <text evidence="1">The sequence shown here is derived from an EMBL/GenBank/DDBJ whole genome shotgun (WGS) entry which is preliminary data.</text>
</comment>
<reference evidence="1 2" key="1">
    <citation type="submission" date="2020-10" db="EMBL/GenBank/DDBJ databases">
        <title>Ca. Dormibacterota MAGs.</title>
        <authorList>
            <person name="Montgomery K."/>
        </authorList>
    </citation>
    <scope>NUCLEOTIDE SEQUENCE [LARGE SCALE GENOMIC DNA]</scope>
    <source>
        <strain evidence="1">SC8811_S16_3</strain>
    </source>
</reference>
<organism evidence="1 2">
    <name type="scientific">Candidatus Dormiibacter inghamiae</name>
    <dbReference type="NCBI Taxonomy" id="3127013"/>
    <lineage>
        <taxon>Bacteria</taxon>
        <taxon>Bacillati</taxon>
        <taxon>Candidatus Dormiibacterota</taxon>
        <taxon>Candidatus Dormibacteria</taxon>
        <taxon>Candidatus Dormibacterales</taxon>
        <taxon>Candidatus Dormibacteraceae</taxon>
        <taxon>Candidatus Dormiibacter</taxon>
    </lineage>
</organism>
<evidence type="ECO:0000313" key="2">
    <source>
        <dbReference type="Proteomes" id="UP000620075"/>
    </source>
</evidence>
<dbReference type="GO" id="GO:0004061">
    <property type="term" value="F:arylformamidase activity"/>
    <property type="evidence" value="ECO:0007669"/>
    <property type="project" value="InterPro"/>
</dbReference>
<gene>
    <name evidence="1" type="ORF">JF888_15425</name>
</gene>
<dbReference type="GO" id="GO:0019441">
    <property type="term" value="P:L-tryptophan catabolic process to kynurenine"/>
    <property type="evidence" value="ECO:0007669"/>
    <property type="project" value="InterPro"/>
</dbReference>
<name>A0A934KM36_9BACT</name>
<dbReference type="InterPro" id="IPR037175">
    <property type="entry name" value="KFase_sf"/>
</dbReference>
<dbReference type="SUPFAM" id="SSF102198">
    <property type="entry name" value="Putative cyclase"/>
    <property type="match status" value="1"/>
</dbReference>
<dbReference type="Proteomes" id="UP000620075">
    <property type="component" value="Unassembled WGS sequence"/>
</dbReference>
<dbReference type="PANTHER" id="PTHR31118:SF32">
    <property type="entry name" value="KYNURENINE FORMAMIDASE"/>
    <property type="match status" value="1"/>
</dbReference>
<dbReference type="AlphaFoldDB" id="A0A934KM36"/>
<dbReference type="Pfam" id="PF04199">
    <property type="entry name" value="Cyclase"/>
    <property type="match status" value="1"/>
</dbReference>